<comment type="subcellular location">
    <subcellularLocation>
        <location evidence="1">Membrane</location>
        <topology evidence="1">Multi-pass membrane protein</topology>
    </subcellularLocation>
</comment>
<dbReference type="GeneID" id="19972947"/>
<dbReference type="EMBL" id="KB822721">
    <property type="protein sequence ID" value="ETN39385.1"/>
    <property type="molecule type" value="Genomic_DNA"/>
</dbReference>
<evidence type="ECO:0000313" key="6">
    <source>
        <dbReference type="EMBL" id="ETN39385.1"/>
    </source>
</evidence>
<evidence type="ECO:0000256" key="4">
    <source>
        <dbReference type="ARBA" id="ARBA00023136"/>
    </source>
</evidence>
<dbReference type="SUPFAM" id="SSF161084">
    <property type="entry name" value="MAPEG domain-like"/>
    <property type="match status" value="1"/>
</dbReference>
<dbReference type="AlphaFoldDB" id="W2RSW8"/>
<dbReference type="GO" id="GO:0016020">
    <property type="term" value="C:membrane"/>
    <property type="evidence" value="ECO:0007669"/>
    <property type="project" value="UniProtKB-SubCell"/>
</dbReference>
<dbReference type="InterPro" id="IPR050997">
    <property type="entry name" value="MAPEG"/>
</dbReference>
<gene>
    <name evidence="6" type="ORF">HMPREF1541_05608</name>
</gene>
<dbReference type="GO" id="GO:0005635">
    <property type="term" value="C:nuclear envelope"/>
    <property type="evidence" value="ECO:0007669"/>
    <property type="project" value="TreeGrafter"/>
</dbReference>
<dbReference type="OrthoDB" id="410651at2759"/>
<protein>
    <recommendedName>
        <fullName evidence="8">Glutathione S-transferase</fullName>
    </recommendedName>
</protein>
<keyword evidence="7" id="KW-1185">Reference proteome</keyword>
<keyword evidence="3 5" id="KW-1133">Transmembrane helix</keyword>
<sequence length="155" mass="16602">MASTTIILPADYGYVVLVALGAIPVLAFGQGMVVSTKRKAAKVPYPNYEASIQQVKESRDAYVFNAAQRAHGNLLENMSQTVLMMLVGGLAYPRLAAAMGAGWVLCRALFAYGYVTSTKPHGKGRYLGGAFWLFQAGFWGLSCAVGFKLLNGSLI</sequence>
<dbReference type="Pfam" id="PF01124">
    <property type="entry name" value="MAPEG"/>
    <property type="match status" value="1"/>
</dbReference>
<dbReference type="InterPro" id="IPR023352">
    <property type="entry name" value="MAPEG-like_dom_sf"/>
</dbReference>
<dbReference type="Proteomes" id="UP000030752">
    <property type="component" value="Unassembled WGS sequence"/>
</dbReference>
<dbReference type="RefSeq" id="XP_008718170.1">
    <property type="nucleotide sequence ID" value="XM_008719948.1"/>
</dbReference>
<dbReference type="eggNOG" id="ENOG502S4E5">
    <property type="taxonomic scope" value="Eukaryota"/>
</dbReference>
<name>W2RSW8_CYPE1</name>
<evidence type="ECO:0000256" key="1">
    <source>
        <dbReference type="ARBA" id="ARBA00004141"/>
    </source>
</evidence>
<evidence type="ECO:0000313" key="7">
    <source>
        <dbReference type="Proteomes" id="UP000030752"/>
    </source>
</evidence>
<evidence type="ECO:0000256" key="2">
    <source>
        <dbReference type="ARBA" id="ARBA00022692"/>
    </source>
</evidence>
<dbReference type="InterPro" id="IPR001129">
    <property type="entry name" value="Membr-assoc_MAPEG"/>
</dbReference>
<organism evidence="6 7">
    <name type="scientific">Cyphellophora europaea (strain CBS 101466)</name>
    <name type="common">Phialophora europaea</name>
    <dbReference type="NCBI Taxonomy" id="1220924"/>
    <lineage>
        <taxon>Eukaryota</taxon>
        <taxon>Fungi</taxon>
        <taxon>Dikarya</taxon>
        <taxon>Ascomycota</taxon>
        <taxon>Pezizomycotina</taxon>
        <taxon>Eurotiomycetes</taxon>
        <taxon>Chaetothyriomycetidae</taxon>
        <taxon>Chaetothyriales</taxon>
        <taxon>Cyphellophoraceae</taxon>
        <taxon>Cyphellophora</taxon>
    </lineage>
</organism>
<accession>W2RSW8</accession>
<evidence type="ECO:0000256" key="3">
    <source>
        <dbReference type="ARBA" id="ARBA00022989"/>
    </source>
</evidence>
<evidence type="ECO:0000256" key="5">
    <source>
        <dbReference type="SAM" id="Phobius"/>
    </source>
</evidence>
<dbReference type="Gene3D" id="1.20.120.550">
    <property type="entry name" value="Membrane associated eicosanoid/glutathione metabolism-like domain"/>
    <property type="match status" value="1"/>
</dbReference>
<dbReference type="STRING" id="1220924.W2RSW8"/>
<dbReference type="PANTHER" id="PTHR10250:SF26">
    <property type="entry name" value="GLUTATHIONE S-TRANSFERASE 3, MITOCHONDRIAL"/>
    <property type="match status" value="1"/>
</dbReference>
<feature type="transmembrane region" description="Helical" evidence="5">
    <location>
        <begin position="127"/>
        <end position="150"/>
    </location>
</feature>
<reference evidence="6 7" key="1">
    <citation type="submission" date="2013-03" db="EMBL/GenBank/DDBJ databases">
        <title>The Genome Sequence of Phialophora europaea CBS 101466.</title>
        <authorList>
            <consortium name="The Broad Institute Genomics Platform"/>
            <person name="Cuomo C."/>
            <person name="de Hoog S."/>
            <person name="Gorbushina A."/>
            <person name="Walker B."/>
            <person name="Young S.K."/>
            <person name="Zeng Q."/>
            <person name="Gargeya S."/>
            <person name="Fitzgerald M."/>
            <person name="Haas B."/>
            <person name="Abouelleil A."/>
            <person name="Allen A.W."/>
            <person name="Alvarado L."/>
            <person name="Arachchi H.M."/>
            <person name="Berlin A.M."/>
            <person name="Chapman S.B."/>
            <person name="Gainer-Dewar J."/>
            <person name="Goldberg J."/>
            <person name="Griggs A."/>
            <person name="Gujja S."/>
            <person name="Hansen M."/>
            <person name="Howarth C."/>
            <person name="Imamovic A."/>
            <person name="Ireland A."/>
            <person name="Larimer J."/>
            <person name="McCowan C."/>
            <person name="Murphy C."/>
            <person name="Pearson M."/>
            <person name="Poon T.W."/>
            <person name="Priest M."/>
            <person name="Roberts A."/>
            <person name="Saif S."/>
            <person name="Shea T."/>
            <person name="Sisk P."/>
            <person name="Sykes S."/>
            <person name="Wortman J."/>
            <person name="Nusbaum C."/>
            <person name="Birren B."/>
        </authorList>
    </citation>
    <scope>NUCLEOTIDE SEQUENCE [LARGE SCALE GENOMIC DNA]</scope>
    <source>
        <strain evidence="6 7">CBS 101466</strain>
    </source>
</reference>
<dbReference type="InParanoid" id="W2RSW8"/>
<feature type="transmembrane region" description="Helical" evidence="5">
    <location>
        <begin position="12"/>
        <end position="34"/>
    </location>
</feature>
<dbReference type="GO" id="GO:0004364">
    <property type="term" value="F:glutathione transferase activity"/>
    <property type="evidence" value="ECO:0007669"/>
    <property type="project" value="TreeGrafter"/>
</dbReference>
<dbReference type="GO" id="GO:0005783">
    <property type="term" value="C:endoplasmic reticulum"/>
    <property type="evidence" value="ECO:0007669"/>
    <property type="project" value="TreeGrafter"/>
</dbReference>
<keyword evidence="4 5" id="KW-0472">Membrane</keyword>
<dbReference type="PANTHER" id="PTHR10250">
    <property type="entry name" value="MICROSOMAL GLUTATHIONE S-TRANSFERASE"/>
    <property type="match status" value="1"/>
</dbReference>
<keyword evidence="2 5" id="KW-0812">Transmembrane</keyword>
<dbReference type="GO" id="GO:0004602">
    <property type="term" value="F:glutathione peroxidase activity"/>
    <property type="evidence" value="ECO:0007669"/>
    <property type="project" value="TreeGrafter"/>
</dbReference>
<proteinExistence type="predicted"/>
<dbReference type="HOGENOM" id="CLU_110291_1_1_1"/>
<evidence type="ECO:0008006" key="8">
    <source>
        <dbReference type="Google" id="ProtNLM"/>
    </source>
</evidence>
<dbReference type="VEuPathDB" id="FungiDB:HMPREF1541_05608"/>